<name>A0ABD2P046_9CUCU</name>
<evidence type="ECO:0000256" key="2">
    <source>
        <dbReference type="SAM" id="MobiDB-lite"/>
    </source>
</evidence>
<evidence type="ECO:0000313" key="4">
    <source>
        <dbReference type="Proteomes" id="UP001516400"/>
    </source>
</evidence>
<sequence>MQSCWLTPESRPTPTQIYLTLTDLLQVFTVCKAEHEESMGDSQESFDVRWNSLKPNNIKTSAKLLEEGKAKPTSPSMNNLIGSLEDMNRSRNSDEDNAHSILLPEQFRQKFEFKLGSQSKELFETDSLNDSMIYSMRRSSSSETEEENWKTKIERGAYTEKVRQKSRSVADLMVLTHIDCSESESETPLPSLDHRVNYKNVRLAPKNNLESMGYVHGSEGNLLSVQDDFQAELKKLQEEHRDSLFFVPDNFSRNITAEQSNNNLSLDENNCVVDPSSERLFKELNSTSEIKPANQVYNVFNVTIDNLSPVHIAKLNEIINLEEPRETSESKLFVPYEVPKLCDIIQNNSFVSILSEDTEGTDLNKESECVIESSVNEIETRGISKNTEIASTNKDCESRGDPDVFESRAFIENAESGGINEDSENGTEYNKYTKTLSINKDNENRYAKEYLGSRMTNEESECKILNKYFETKVINKDFEGRVGEAFNKDCEIEEIMEDTVTENSERGDVKEDFGNRLINEQFEGRGVNKNCEIRGINEGSENRGVEEDSERKGVSENSENRGEDSEVIISVSDNVRIAEDMIEPSKSSGYEETDLSKNASHFINAPKDDIDIKYLKIELSPNNEEHISLESDLFETENIKLNKSINDSETLNCLVNTGQSTEGVLDISDTKNFDTCNGGSSETLKELNEKIPKNNRDQILGNIINMLNQKSDNNEHFNDKFMEHRIEAILDNIIEIMSLPCQNMSEVCVEEDEKILNDFIEMERKISEIGTDISETYQIQPKSNEIREKLIKIEIESNLDSIVEKEFSEIEDDFVKNKIESNLNVVETKKDENIPEIEDNFHREIKQPILKFGSKVGERSEIRNNKFTKNQIESNAVETIGDSKTDSEIKDLIFQMDDPVLENCFKINSRSEIEANINRIIENNPEIREVPFFQDKIEEPTYDCIKTNENIEISEIRDGESMKCENDLNIKKNSEMEPPVMKNIIQTSSGLSVNRVEDFIKNEIGFYMNSTKIIDGVEDPLIDYNENEPSLNNSEIKYNVQVLNNIYDINRISGSSEIRDELFKNLIDEQTQSVKDNSESKCEIRDSAPLVDETIEIQRITDGFEIRDELMKNEIVELIPIKTKEVIESISVMNGNMKSHKVSDNIEIKEDGRNESNIRDFELIKSQTDGQVINEVAKKKLFDVESENEWKIVPDELGGKYLKEVKESETSELVHNDTKESLANIEDHLSSAELLSEKVEAEDKKNKLLSKNCEVTSEEKSNVSCQNEENLKESLLPICSIKYQVPRLIDLIENNDKLMDYIIANYESELHDDLSCDNSQNINSVQSNNTVVLTTDAKDDSLEQFPVVDFDLSDSQEATNPNSLTHLNAFSSLRIKQKSLDFISSTPNKNSFSSLRDDESDTSGVNEDANLNYSLETWDNFLGTAIDHQNQNINDQTFVFGSLNSEPQSLMFVENCETVTPPNSDMEASMDDQPFFLTENQTINIQEGDDDLNKTYVLELNNKTYELSPSESRLSVENGGNVEQVSGIWEPSGGWFLHPQSSNSVSGQMTEQKDTGSYVKFGMDDEILAALRGELLAKLPHAQGTSSDRMKENEDEWDPSEKEEVFLRYNVYNTPLSPIPEESESEDTDNSDFSIPRSPNSEVSDDWPEKFLEGTVLQENESRSLKTQGFHQQHTSSQDSCCSNDTLFNLEDMTCVALEQEKELDVDDAQEEEKLDCKDEQMKTEAINYFKIGTTLGVQLESPIMDLESPIEFLPDKTYVSDFLAREREYSELVSVVITENLNDAKSESTSSKSIALNKHVAPLPSPDDHPWKQLSASLLSYDRFQKKVLLDSKCKDFYSLDNGTVHETEEESTKNCKNEGNGEIIVSSTNINVKTGNEDLPSYVNIGNIKDGNYEKSLLCYVNVGGAEMVTDSVYENVGVVEDVNEGDYVNIANLENGKIVEGFDKVEADSNETFFPKNADVILEGDDPIVGDADEKQGDIFGVLTDIRFSGPGESHLMSTSFSESNNLNEQDWDSGSDTRSSSSGEFIWKLEDDIKCKGSNREETSSDSSCSDEEGECPEFVPSAWDKYATPTKSALRSPEKTLEKEEKKKGVWFKKQRYHCVYEYPREPESPILQSFDLWNNPPPVTSYPEWYFDMDSGPEFNEFICTSNLADSDSMSADFKTSFNNEFYVTSSATPFDMVEGTTSQFFPGGERWTEPSKRNENTTPDSGVEDITPLSLDKMDFGRLEANSTVPSLKYLSEIAYSKLKHKEEDRSSKILGGLRHTRDKLKLDLPPSPNNFSSNKTFNLEPNTEPVVLRERPSFTTFGKSRFLVQHVDTPDKDITGKNVCFEALPYKPPEKKETELKTKNIKKEEKGEASLLDSADEDSGIESSTLERKPSEIANKLLVDL</sequence>
<keyword evidence="4" id="KW-1185">Reference proteome</keyword>
<feature type="compositionally biased region" description="Polar residues" evidence="2">
    <location>
        <begin position="1999"/>
        <end position="2012"/>
    </location>
</feature>
<keyword evidence="1" id="KW-0175">Coiled coil</keyword>
<feature type="region of interest" description="Disordered" evidence="2">
    <location>
        <begin position="1997"/>
        <end position="2024"/>
    </location>
</feature>
<feature type="region of interest" description="Disordered" evidence="2">
    <location>
        <begin position="2340"/>
        <end position="2381"/>
    </location>
</feature>
<organism evidence="3 4">
    <name type="scientific">Cryptolaemus montrouzieri</name>
    <dbReference type="NCBI Taxonomy" id="559131"/>
    <lineage>
        <taxon>Eukaryota</taxon>
        <taxon>Metazoa</taxon>
        <taxon>Ecdysozoa</taxon>
        <taxon>Arthropoda</taxon>
        <taxon>Hexapoda</taxon>
        <taxon>Insecta</taxon>
        <taxon>Pterygota</taxon>
        <taxon>Neoptera</taxon>
        <taxon>Endopterygota</taxon>
        <taxon>Coleoptera</taxon>
        <taxon>Polyphaga</taxon>
        <taxon>Cucujiformia</taxon>
        <taxon>Coccinelloidea</taxon>
        <taxon>Coccinellidae</taxon>
        <taxon>Scymninae</taxon>
        <taxon>Scymnini</taxon>
        <taxon>Cryptolaemus</taxon>
    </lineage>
</organism>
<reference evidence="3 4" key="1">
    <citation type="journal article" date="2021" name="BMC Biol.">
        <title>Horizontally acquired antibacterial genes associated with adaptive radiation of ladybird beetles.</title>
        <authorList>
            <person name="Li H.S."/>
            <person name="Tang X.F."/>
            <person name="Huang Y.H."/>
            <person name="Xu Z.Y."/>
            <person name="Chen M.L."/>
            <person name="Du X.Y."/>
            <person name="Qiu B.Y."/>
            <person name="Chen P.T."/>
            <person name="Zhang W."/>
            <person name="Slipinski A."/>
            <person name="Escalona H.E."/>
            <person name="Waterhouse R.M."/>
            <person name="Zwick A."/>
            <person name="Pang H."/>
        </authorList>
    </citation>
    <scope>NUCLEOTIDE SEQUENCE [LARGE SCALE GENOMIC DNA]</scope>
    <source>
        <strain evidence="3">SYSU2018</strain>
    </source>
</reference>
<evidence type="ECO:0000256" key="1">
    <source>
        <dbReference type="SAM" id="Coils"/>
    </source>
</evidence>
<dbReference type="EMBL" id="JABFTP020000165">
    <property type="protein sequence ID" value="KAL3284213.1"/>
    <property type="molecule type" value="Genomic_DNA"/>
</dbReference>
<comment type="caution">
    <text evidence="3">The sequence shown here is derived from an EMBL/GenBank/DDBJ whole genome shotgun (WGS) entry which is preliminary data.</text>
</comment>
<feature type="region of interest" description="Disordered" evidence="2">
    <location>
        <begin position="1580"/>
        <end position="1602"/>
    </location>
</feature>
<accession>A0ABD2P046</accession>
<feature type="region of interest" description="Disordered" evidence="2">
    <location>
        <begin position="1615"/>
        <end position="1648"/>
    </location>
</feature>
<protein>
    <submittedName>
        <fullName evidence="3">Uncharacterized protein</fullName>
    </submittedName>
</protein>
<feature type="region of interest" description="Disordered" evidence="2">
    <location>
        <begin position="539"/>
        <end position="564"/>
    </location>
</feature>
<feature type="region of interest" description="Disordered" evidence="2">
    <location>
        <begin position="2192"/>
        <end position="2215"/>
    </location>
</feature>
<feature type="compositionally biased region" description="Basic and acidic residues" evidence="2">
    <location>
        <begin position="540"/>
        <end position="564"/>
    </location>
</feature>
<feature type="compositionally biased region" description="Basic and acidic residues" evidence="2">
    <location>
        <begin position="2197"/>
        <end position="2206"/>
    </location>
</feature>
<feature type="compositionally biased region" description="Acidic residues" evidence="2">
    <location>
        <begin position="1621"/>
        <end position="1630"/>
    </location>
</feature>
<evidence type="ECO:0000313" key="3">
    <source>
        <dbReference type="EMBL" id="KAL3284213.1"/>
    </source>
</evidence>
<gene>
    <name evidence="3" type="ORF">HHI36_018377</name>
</gene>
<proteinExistence type="predicted"/>
<feature type="coiled-coil region" evidence="1">
    <location>
        <begin position="1222"/>
        <end position="1251"/>
    </location>
</feature>
<feature type="compositionally biased region" description="Basic and acidic residues" evidence="2">
    <location>
        <begin position="2340"/>
        <end position="2360"/>
    </location>
</feature>
<dbReference type="Proteomes" id="UP001516400">
    <property type="component" value="Unassembled WGS sequence"/>
</dbReference>